<keyword evidence="1" id="KW-0479">Metal-binding</keyword>
<feature type="compositionally biased region" description="Low complexity" evidence="2">
    <location>
        <begin position="3432"/>
        <end position="3447"/>
    </location>
</feature>
<feature type="region of interest" description="Disordered" evidence="2">
    <location>
        <begin position="2216"/>
        <end position="2241"/>
    </location>
</feature>
<dbReference type="PROSITE" id="PS50103">
    <property type="entry name" value="ZF_C3H1"/>
    <property type="match status" value="1"/>
</dbReference>
<dbReference type="GO" id="GO:0003676">
    <property type="term" value="F:nucleic acid binding"/>
    <property type="evidence" value="ECO:0007669"/>
    <property type="project" value="InterPro"/>
</dbReference>
<evidence type="ECO:0000256" key="1">
    <source>
        <dbReference type="PROSITE-ProRule" id="PRU00723"/>
    </source>
</evidence>
<dbReference type="InterPro" id="IPR000571">
    <property type="entry name" value="Znf_CCCH"/>
</dbReference>
<feature type="compositionally biased region" description="Low complexity" evidence="2">
    <location>
        <begin position="2877"/>
        <end position="2888"/>
    </location>
</feature>
<feature type="region of interest" description="Disordered" evidence="2">
    <location>
        <begin position="1382"/>
        <end position="1431"/>
    </location>
</feature>
<dbReference type="OrthoDB" id="434119at2759"/>
<feature type="region of interest" description="Disordered" evidence="2">
    <location>
        <begin position="598"/>
        <end position="645"/>
    </location>
</feature>
<dbReference type="SUPFAM" id="SSF53098">
    <property type="entry name" value="Ribonuclease H-like"/>
    <property type="match status" value="1"/>
</dbReference>
<dbReference type="GO" id="GO:0008270">
    <property type="term" value="F:zinc ion binding"/>
    <property type="evidence" value="ECO:0007669"/>
    <property type="project" value="UniProtKB-KW"/>
</dbReference>
<feature type="region of interest" description="Disordered" evidence="2">
    <location>
        <begin position="2844"/>
        <end position="2924"/>
    </location>
</feature>
<feature type="compositionally biased region" description="Low complexity" evidence="2">
    <location>
        <begin position="1"/>
        <end position="18"/>
    </location>
</feature>
<feature type="region of interest" description="Disordered" evidence="2">
    <location>
        <begin position="3350"/>
        <end position="3369"/>
    </location>
</feature>
<feature type="compositionally biased region" description="Pro residues" evidence="2">
    <location>
        <begin position="3457"/>
        <end position="3466"/>
    </location>
</feature>
<feature type="region of interest" description="Disordered" evidence="2">
    <location>
        <begin position="3380"/>
        <end position="3544"/>
    </location>
</feature>
<keyword evidence="5" id="KW-1185">Reference proteome</keyword>
<dbReference type="Proteomes" id="UP000186817">
    <property type="component" value="Unassembled WGS sequence"/>
</dbReference>
<gene>
    <name evidence="4" type="primary">GIP</name>
    <name evidence="4" type="ORF">AK812_SmicGene18320</name>
</gene>
<dbReference type="Gene3D" id="2.130.10.30">
    <property type="entry name" value="Regulator of chromosome condensation 1/beta-lactamase-inhibitor protein II"/>
    <property type="match status" value="2"/>
</dbReference>
<comment type="caution">
    <text evidence="4">The sequence shown here is derived from an EMBL/GenBank/DDBJ whole genome shotgun (WGS) entry which is preliminary data.</text>
</comment>
<proteinExistence type="predicted"/>
<feature type="region of interest" description="Disordered" evidence="2">
    <location>
        <begin position="313"/>
        <end position="335"/>
    </location>
</feature>
<name>A0A1Q9DVG1_SYMMI</name>
<sequence>MRAYSSHASSPSAAPPKAYRAEGPRVSPRNGPQGTLFANWPRCRLPDKTSELNQLRDRCNSLAAQHALDQQCLKEVTSTVEGVRQHVQQLCHLVEVSARTMITPPPLTLRVSLLSGRSEDVFVRQDSTIAALCQHASEAGEAAGPDYERTQGLPNGVPRPRWSYLFQALQRAMAPLEQREELLRAMRGDPPLFGLEARRVMEEWPMQEEVRRQVVEAMRAQNEQLERLQRENEIGLWGTTEYLKEIGLWGTMKHLKEIGLWGTMKYLKKIGLWGSTEYLKEIGLWGNTEYLKEIGLWDTTEYLKEIGLWGSARQDSSRPSQPIPPPPASAPTAPNPLEALVAGMAQIQQVLLKGKGGNESSEYDPSKAVAEFPRLQENSAESGAIDFQDWLYLVEQQVGSLAAGASTWWAAMLDAAMKAYGKYQSSTPIQRLSVTSELAAEWEDPKYSKLEKRVSALLVGALPQQMKEEMVAYRVRRVHQQLFRLLVNYQPGGSTDRALVLAQLEPKDCPADAAEVVAALRRWFRWLQRAQDLQLSLPDPSVQIRSLSAITKKLADKNADLQFKIALAKTELRVESRPTQDTALRFFQHLLAEAEQLGPAKTQRNAATANATTSSTTTVDPKTKGAQVTPKSQPTSPKDGKGEGKGQVCKWFLTDQGCGRGRGCRYLHDWTQVVKAERCLVCGSKLHKVRDCPRKDTEPAGDGSTVKGLNKKELKVAVASPPAPPSTTQAQAQPTLQQASVNVDAMTAAAKAAADPPLPPPSGDALREALAETNRVLKALTTPAEATTTSAGSTSGALQDPFRLLQAQLGTLRRLQRASVNSEGERVALLDSGASHAYRSAYDEEERNKAVPVNVKLAQGEATILQNQAGTLIGEDRAETLVPLGQLVEVLNCKVHWTKGRLTVLHPVHGRLRVKVRDFCPELAEHEALRLIAELEQKRLEEMGETVRALEMKVAECEYQMEWFDHVKNYVASGERVDLLASIASAPFFKDLSMDFKAMAAEGVPTRDKDGWLLLKAMPWSRRRRRTLYQSHDWNLHLFSGPSGKKNGSSTANKLSQVEATGPKVDVDLLDSNLMDLGRANGVYKLLLWAAAQGRLRTIIGGPPRRSYFSVDPERRVKEDGLKARMLILGMVAMEGRKQWRNERVGFSMEHPNVDDETGFWTSPMWRNYARAYDMQLWTTGRGATGTNMNMRSIEPLTSSTTSGGAWTDDYIKCVESAVMSWNGFAEGDSVLCYMLPGENFVRIGKMTAKEWQLHVQRDHLPFRRDCRHCVQAASGRPHRRVTHRSAYVLSADVAGPFRSKGKATDTNQHRFMLVCAYQFPRLPGTSEVQEESVEEDRGAGIGEMFCEEDEVFHDHVGVAEELDQDDVEFLVAEAIAEAEGEPILDGRDAAKNLDKDPAESRDKDPAENLYKDPAEGCVKDSDPEREAAEASEPFEYSMAYFIRPLRSRKSGEALRALQEIYIDLKMLGLPVNRLHADRAREFRTPEVGEWAASRDIQVTRTEGDAPAQNGAAEQAVKYIKSRTRILLSSAQELSGHKAKDVKTWWPLAAETAAARQRAMAFGQEVNFPAGFGNKVFVKRKRYGAVARDLDPKWGPAIYLGPARDVPGGHIVLTEDGHLWNTCNVRQLADVPMEPDPSTMVTRKRILGKRPPIAPIPLKTLKVPRLSKSVGTEPSTTTTESYVIPELKSTAKMEYLLDKDKMKTLAQVSGEKDWFSIEDCLAILEDIPFRKPNKTRAQETWGDSDPEVYVVFGAYQHGGFSGITRATQKYDDLVKYLVKFLKRHSGAGDPFTSVAVAKNLGSGIHKDRYNIHGKRNVVISLGSFENGGLWIQGEHDGLPLQAQRLPDGSEVMGSVVSTKNCVTKFDPRRWHKSMPWQGTKWSVIGYCNRGFNRLREDDVQELLSYGFPLPPRDCPTLAQLRCQPEADEFDYCETSDEEEIVTMAKMVNEDELVLLQNALDEEEKLEAKLSSSGSKEELQPVFEANVNIMMKCARLEAVSLEEFQKDEVNDSMEWFRLCRMVEGDEQHGVEEVLRNLQSPLQVVYTMSLTEVRENVEAWKQAIQKEVDALISCGALVRMDAAEEDRLRRENRLVVLPAKGVFTVKPPDFVEKPEGGETIDSVNQEETTQQEAAVESTDQVAFTKGVPTVKSTDQVAFTKGVPTVKSTDQVAFTEGVPTVKSTDQVAFTEGVHVKSADQVAFTEGVHVKSADQVAFTEGVHDRSDEQEACAGSTSSHRDDRLRAKVSPTQRWFKRKARLVICGNYEKHIAEDLYAGGCQTETLRVMISHASGEPTWDAAVTDIRNAFLLAPMSTDAVYGLRFPKVFLLALGPEWDWLYRVDRALYGFRRSPRLWGLFRDARFRNAKLKVGENMAILKRLTSDENVWKVVKVPRTPQEQEETIAYIIVYVDDIMYLGQPSVISIVHEWLSSDWTASSLTWASSTDGIRFLGLEVYKRKSGYFMCQLGYLTELLRHHELSSGPGARTPCPREWLLGEVTTEQTTYEEPSLRRAQRLTGELLWLSTKSRPDIMHAVASMSSLCLRDPILVERIGLRALSYLYSTLKVGLMFSCVKGNEIKLTAFSDASFSPAGGRSVGSSLVTYRGNPVAWKAGRQSLISLSTAECELIEAVSASQLQLGISMLVEELNDGPPQLLLLVDNSATVSLCNDAPGTWRTRHLRVRAANLREAVREGRIEIRHIAGIYQKADLGTKCFEPARLQELMELWGLVHFDESDKERADNSLASLSIPTDVAEAVLAGLKKCWTCALTKLATLLIFLANPAEARGTQESIQVSFPWELYTTLAVFVVAGIAVWELLKRLWQRFNPEEAESREARRLRKLQAAVRDELQGMGLQGTPTNDRVRDRDVMRFSPGQEQTYRRSTTSAASSWEAAPAPPPPAPFPTSTGDEPGFRRRRGGTRDQAVQTEPRRILGEVTLSYGQTLYTTKGGKCIHSRNTCSSLTMGGRVDEKHLCQLCNRALVSSLGLEDGDVLHALVRKTRLARSPHQDFLAQIRTDGSVSILRYDGYGHPWESKSFLALLTDVEEIVASKHSFAARRADGSVVTYGSETKADVNQVKQMAASIHAFAAVHNDGSVETWGLDEYGGDSEHLRSRLCDVKEVVASTYAFAALLGDGTALSWGECTCGGDSSEVDEQLTDVQQIAATGRAFAAIRGDGSVVTWGHKVAGADSTPVQAELQDVCRIAASRNAFAAITAAGHVITWGQASSGGSMSDVEAQLSDVREIVGSDGAFAALAGDGHVVTWGDSRYGGDIRAVSEQLVDVQHLCASRFAFVALRADGSVVSWGHASAGGDHSSVSEQLYDIVDVAATKNGFAALREDDEVIIWCEMWGEYSSGDRAREDADSRPSSPLRRKSELQFLEEMIRTASAARRNSRRDSRSTAESELQSHPAVSERPSRPTTPRRRRARSARLRPRRSSTTRAACAAPEPACAAPLPLPQRQGCPPSPRVPRSPPQLGTPRRASLECAALTPSTPSPFPSPQRGNQERSGVSGSSPGTPPSHRPSSVPPGNLRRYLGTVSPLQEPSGLQPPEPFIKVQRARPAEVCMPSQVLIACPQCVHALCHHRGSTQHGRHQ</sequence>
<feature type="zinc finger region" description="C3H1-type" evidence="1">
    <location>
        <begin position="643"/>
        <end position="671"/>
    </location>
</feature>
<evidence type="ECO:0000313" key="4">
    <source>
        <dbReference type="EMBL" id="OLP99166.1"/>
    </source>
</evidence>
<dbReference type="PANTHER" id="PTHR48125">
    <property type="entry name" value="LP07818P1"/>
    <property type="match status" value="1"/>
</dbReference>
<dbReference type="Gene3D" id="3.30.420.10">
    <property type="entry name" value="Ribonuclease H-like superfamily/Ribonuclease H"/>
    <property type="match status" value="1"/>
</dbReference>
<dbReference type="PANTHER" id="PTHR48125:SF12">
    <property type="entry name" value="AT HOOK TRANSCRIPTION FACTOR FAMILY-RELATED"/>
    <property type="match status" value="1"/>
</dbReference>
<dbReference type="InterPro" id="IPR036397">
    <property type="entry name" value="RNaseH_sf"/>
</dbReference>
<reference evidence="4 5" key="1">
    <citation type="submission" date="2016-02" db="EMBL/GenBank/DDBJ databases">
        <title>Genome analysis of coral dinoflagellate symbionts highlights evolutionary adaptations to a symbiotic lifestyle.</title>
        <authorList>
            <person name="Aranda M."/>
            <person name="Li Y."/>
            <person name="Liew Y.J."/>
            <person name="Baumgarten S."/>
            <person name="Simakov O."/>
            <person name="Wilson M."/>
            <person name="Piel J."/>
            <person name="Ashoor H."/>
            <person name="Bougouffa S."/>
            <person name="Bajic V.B."/>
            <person name="Ryu T."/>
            <person name="Ravasi T."/>
            <person name="Bayer T."/>
            <person name="Micklem G."/>
            <person name="Kim H."/>
            <person name="Bhak J."/>
            <person name="Lajeunesse T.C."/>
            <person name="Voolstra C.R."/>
        </authorList>
    </citation>
    <scope>NUCLEOTIDE SEQUENCE [LARGE SCALE GENOMIC DNA]</scope>
    <source>
        <strain evidence="4 5">CCMP2467</strain>
    </source>
</reference>
<keyword evidence="1" id="KW-0863">Zinc-finger</keyword>
<feature type="region of interest" description="Disordered" evidence="2">
    <location>
        <begin position="1"/>
        <end position="39"/>
    </location>
</feature>
<dbReference type="SUPFAM" id="SSF50985">
    <property type="entry name" value="RCC1/BLIP-II"/>
    <property type="match status" value="2"/>
</dbReference>
<evidence type="ECO:0000256" key="2">
    <source>
        <dbReference type="SAM" id="MobiDB-lite"/>
    </source>
</evidence>
<organism evidence="4 5">
    <name type="scientific">Symbiodinium microadriaticum</name>
    <name type="common">Dinoflagellate</name>
    <name type="synonym">Zooxanthella microadriatica</name>
    <dbReference type="NCBI Taxonomy" id="2951"/>
    <lineage>
        <taxon>Eukaryota</taxon>
        <taxon>Sar</taxon>
        <taxon>Alveolata</taxon>
        <taxon>Dinophyceae</taxon>
        <taxon>Suessiales</taxon>
        <taxon>Symbiodiniaceae</taxon>
        <taxon>Symbiodinium</taxon>
    </lineage>
</organism>
<evidence type="ECO:0000259" key="3">
    <source>
        <dbReference type="PROSITE" id="PS50103"/>
    </source>
</evidence>
<dbReference type="InterPro" id="IPR012337">
    <property type="entry name" value="RNaseH-like_sf"/>
</dbReference>
<feature type="compositionally biased region" description="Low complexity" evidence="2">
    <location>
        <begin position="605"/>
        <end position="618"/>
    </location>
</feature>
<accession>A0A1Q9DVG1</accession>
<protein>
    <submittedName>
        <fullName evidence="4">Copia protein</fullName>
    </submittedName>
</protein>
<feature type="compositionally biased region" description="Basic and acidic residues" evidence="2">
    <location>
        <begin position="1385"/>
        <end position="1429"/>
    </location>
</feature>
<dbReference type="EMBL" id="LSRX01000372">
    <property type="protein sequence ID" value="OLP99166.1"/>
    <property type="molecule type" value="Genomic_DNA"/>
</dbReference>
<evidence type="ECO:0000313" key="5">
    <source>
        <dbReference type="Proteomes" id="UP000186817"/>
    </source>
</evidence>
<feature type="domain" description="C3H1-type" evidence="3">
    <location>
        <begin position="643"/>
        <end position="671"/>
    </location>
</feature>
<feature type="compositionally biased region" description="Basic residues" evidence="2">
    <location>
        <begin position="3414"/>
        <end position="3431"/>
    </location>
</feature>
<dbReference type="CDD" id="cd09272">
    <property type="entry name" value="RNase_HI_RT_Ty1"/>
    <property type="match status" value="1"/>
</dbReference>
<dbReference type="InterPro" id="IPR009091">
    <property type="entry name" value="RCC1/BLIP-II"/>
</dbReference>
<keyword evidence="1" id="KW-0862">Zinc</keyword>